<dbReference type="Proteomes" id="UP001530400">
    <property type="component" value="Unassembled WGS sequence"/>
</dbReference>
<feature type="region of interest" description="Disordered" evidence="1">
    <location>
        <begin position="386"/>
        <end position="421"/>
    </location>
</feature>
<feature type="region of interest" description="Disordered" evidence="1">
    <location>
        <begin position="359"/>
        <end position="378"/>
    </location>
</feature>
<reference evidence="2 3" key="1">
    <citation type="submission" date="2024-10" db="EMBL/GenBank/DDBJ databases">
        <title>Updated reference genomes for cyclostephanoid diatoms.</title>
        <authorList>
            <person name="Roberts W.R."/>
            <person name="Alverson A.J."/>
        </authorList>
    </citation>
    <scope>NUCLEOTIDE SEQUENCE [LARGE SCALE GENOMIC DNA]</scope>
    <source>
        <strain evidence="2 3">AJA010-31</strain>
    </source>
</reference>
<organism evidence="2 3">
    <name type="scientific">Cyclotella atomus</name>
    <dbReference type="NCBI Taxonomy" id="382360"/>
    <lineage>
        <taxon>Eukaryota</taxon>
        <taxon>Sar</taxon>
        <taxon>Stramenopiles</taxon>
        <taxon>Ochrophyta</taxon>
        <taxon>Bacillariophyta</taxon>
        <taxon>Coscinodiscophyceae</taxon>
        <taxon>Thalassiosirophycidae</taxon>
        <taxon>Stephanodiscales</taxon>
        <taxon>Stephanodiscaceae</taxon>
        <taxon>Cyclotella</taxon>
    </lineage>
</organism>
<feature type="compositionally biased region" description="Low complexity" evidence="1">
    <location>
        <begin position="369"/>
        <end position="378"/>
    </location>
</feature>
<feature type="compositionally biased region" description="Polar residues" evidence="1">
    <location>
        <begin position="302"/>
        <end position="315"/>
    </location>
</feature>
<dbReference type="EMBL" id="JALLPJ020001075">
    <property type="protein sequence ID" value="KAL3776930.1"/>
    <property type="molecule type" value="Genomic_DNA"/>
</dbReference>
<keyword evidence="3" id="KW-1185">Reference proteome</keyword>
<evidence type="ECO:0000313" key="2">
    <source>
        <dbReference type="EMBL" id="KAL3776930.1"/>
    </source>
</evidence>
<protein>
    <submittedName>
        <fullName evidence="2">Uncharacterized protein</fullName>
    </submittedName>
</protein>
<feature type="compositionally biased region" description="Basic and acidic residues" evidence="1">
    <location>
        <begin position="359"/>
        <end position="368"/>
    </location>
</feature>
<feature type="compositionally biased region" description="Polar residues" evidence="1">
    <location>
        <begin position="449"/>
        <end position="463"/>
    </location>
</feature>
<accession>A0ABD3NLT4</accession>
<gene>
    <name evidence="2" type="ORF">ACHAWO_005569</name>
</gene>
<evidence type="ECO:0000313" key="3">
    <source>
        <dbReference type="Proteomes" id="UP001530400"/>
    </source>
</evidence>
<feature type="region of interest" description="Disordered" evidence="1">
    <location>
        <begin position="302"/>
        <end position="324"/>
    </location>
</feature>
<proteinExistence type="predicted"/>
<comment type="caution">
    <text evidence="2">The sequence shown here is derived from an EMBL/GenBank/DDBJ whole genome shotgun (WGS) entry which is preliminary data.</text>
</comment>
<name>A0ABD3NLT4_9STRA</name>
<evidence type="ECO:0000256" key="1">
    <source>
        <dbReference type="SAM" id="MobiDB-lite"/>
    </source>
</evidence>
<feature type="region of interest" description="Disordered" evidence="1">
    <location>
        <begin position="72"/>
        <end position="118"/>
    </location>
</feature>
<feature type="region of interest" description="Disordered" evidence="1">
    <location>
        <begin position="449"/>
        <end position="468"/>
    </location>
</feature>
<feature type="compositionally biased region" description="Low complexity" evidence="1">
    <location>
        <begin position="97"/>
        <end position="107"/>
    </location>
</feature>
<dbReference type="AlphaFoldDB" id="A0ABD3NLT4"/>
<sequence length="546" mass="58420">MKQYRPAQRTGAPSANRIRERYLHQLGLQRGSQPQGPLAAPTHQVVVIGLPSLPEERATNVPTNLQLESHDFSNYQNTGDASHYTADSDMGDSKALSGDGESDSGSSNMRSRGHSPTICMGNELNVPITSLALSYPTALLKPPPEIAHATQSRGRGNPIARFFSMGGSSIDDLKPQHVPDQGSVTSTATSTTAGSSFTMVSRDWGSAANAEPMGVESSTSSTSALQGVHYRDNLRSRAHTTPQCATSSLAHALNRFNIDSDCEASIASGSIVGCGNSIMTEDEDHVMDEDDTSVHSHTSFISMESHRSNVSSTSRLRGRKAGKAQRLMDRAAAHERILQIRSEQSQKTRASLVHLQRMGHQDLPETRSRSNSTSSQNSLPLLHVQHGSTSQAQAASMGPPQPRSPHAGDLSRTPTVSNCSDLRKLRDLQAPTGLAYPGLNRFIPAGVHVSSQEGNSKPQSSHTDVGMPGMPLLFHPQLASAIPPHAPHLAAADTTEDVQLSSISSISVHESLAHRRQSSVEDVLEVVEALSKLKGKGKGSMIPRVR</sequence>